<comment type="function">
    <text evidence="3 14">Endonuclease that specifically degrades the RNA of RNA-DNA hybrids.</text>
</comment>
<evidence type="ECO:0000256" key="1">
    <source>
        <dbReference type="ARBA" id="ARBA00000077"/>
    </source>
</evidence>
<feature type="binding site" evidence="14 15">
    <location>
        <position position="99"/>
    </location>
    <ligand>
        <name>a divalent metal cation</name>
        <dbReference type="ChEBI" id="CHEBI:60240"/>
    </ligand>
</feature>
<dbReference type="CDD" id="cd06590">
    <property type="entry name" value="RNase_HII_bacteria_HIII_like"/>
    <property type="match status" value="1"/>
</dbReference>
<proteinExistence type="inferred from homology"/>
<evidence type="ECO:0000256" key="8">
    <source>
        <dbReference type="ARBA" id="ARBA00022490"/>
    </source>
</evidence>
<feature type="binding site" evidence="14 15">
    <location>
        <position position="98"/>
    </location>
    <ligand>
        <name>a divalent metal cation</name>
        <dbReference type="ChEBI" id="CHEBI:60240"/>
    </ligand>
</feature>
<comment type="subcellular location">
    <subcellularLocation>
        <location evidence="4 14">Cytoplasm</location>
    </subcellularLocation>
</comment>
<evidence type="ECO:0000259" key="16">
    <source>
        <dbReference type="PROSITE" id="PS51975"/>
    </source>
</evidence>
<dbReference type="CDD" id="cd14796">
    <property type="entry name" value="RNAse_HIII_N"/>
    <property type="match status" value="1"/>
</dbReference>
<keyword evidence="9 14" id="KW-0540">Nuclease</keyword>
<comment type="similarity">
    <text evidence="5 14">Belongs to the RNase HII family. RnhC subfamily.</text>
</comment>
<evidence type="ECO:0000256" key="3">
    <source>
        <dbReference type="ARBA" id="ARBA00004065"/>
    </source>
</evidence>
<keyword evidence="11 14" id="KW-0255">Endonuclease</keyword>
<gene>
    <name evidence="14" type="primary">rnhC</name>
    <name evidence="17" type="ORF">COB11_00245</name>
</gene>
<dbReference type="Gene3D" id="3.30.420.10">
    <property type="entry name" value="Ribonuclease H-like superfamily/Ribonuclease H"/>
    <property type="match status" value="1"/>
</dbReference>
<comment type="catalytic activity">
    <reaction evidence="1 14 15">
        <text>Endonucleolytic cleavage to 5'-phosphomonoester.</text>
        <dbReference type="EC" id="3.1.26.4"/>
    </reaction>
</comment>
<dbReference type="EC" id="3.1.26.4" evidence="6 14"/>
<evidence type="ECO:0000256" key="2">
    <source>
        <dbReference type="ARBA" id="ARBA00001946"/>
    </source>
</evidence>
<dbReference type="EMBL" id="NVUU01000002">
    <property type="protein sequence ID" value="PCI96143.1"/>
    <property type="molecule type" value="Genomic_DNA"/>
</dbReference>
<sequence>MPGNDTKCFVTTINLSLASKLKGDLEEQGFELKKPVYTVFQAKKKGVSLTLYESGKLMVQGKNKHEFITYYLEPEILQDLAYSYPEKNVEMHERIGVDEAGKGDYFGPLCIGGLYVNGEEDITKLLKMGVKDSKRINDDKILKLAKEIKKSFKYSVVRIFPKRYNEMYNTFHNLNQMLAWGHASAIEKLVEDTGCSSAIIDQFASEHVVEKALSRKSVEINLVQRHKGEEDPVVAGASILARASFVEGLDELKEQFALKLPKGASAQVIDAAKIAVIKHGETILQDVAKLHFKTTEQVLIG</sequence>
<dbReference type="PIRSF" id="PIRSF037748">
    <property type="entry name" value="RnhC"/>
    <property type="match status" value="1"/>
</dbReference>
<dbReference type="GO" id="GO:0004523">
    <property type="term" value="F:RNA-DNA hybrid ribonuclease activity"/>
    <property type="evidence" value="ECO:0007669"/>
    <property type="project" value="UniProtKB-UniRule"/>
</dbReference>
<evidence type="ECO:0000256" key="5">
    <source>
        <dbReference type="ARBA" id="ARBA00008378"/>
    </source>
</evidence>
<dbReference type="AlphaFoldDB" id="A0A2A4YMS7"/>
<dbReference type="GO" id="GO:0003723">
    <property type="term" value="F:RNA binding"/>
    <property type="evidence" value="ECO:0007669"/>
    <property type="project" value="UniProtKB-UniRule"/>
</dbReference>
<evidence type="ECO:0000256" key="9">
    <source>
        <dbReference type="ARBA" id="ARBA00022722"/>
    </source>
</evidence>
<evidence type="ECO:0000256" key="13">
    <source>
        <dbReference type="ARBA" id="ARBA00022842"/>
    </source>
</evidence>
<dbReference type="NCBIfam" id="TIGR00716">
    <property type="entry name" value="rnhC"/>
    <property type="match status" value="1"/>
</dbReference>
<comment type="cofactor">
    <cofactor evidence="14 15">
        <name>Mn(2+)</name>
        <dbReference type="ChEBI" id="CHEBI:29035"/>
    </cofactor>
    <cofactor evidence="14 15">
        <name>Mg(2+)</name>
        <dbReference type="ChEBI" id="CHEBI:18420"/>
    </cofactor>
    <text evidence="14 15">Manganese or magnesium. Binds 1 divalent metal ion per monomer in the absence of substrate. May bind a second metal ion after substrate binding.</text>
</comment>
<dbReference type="Pfam" id="PF11858">
    <property type="entry name" value="DUF3378"/>
    <property type="match status" value="1"/>
</dbReference>
<evidence type="ECO:0000256" key="7">
    <source>
        <dbReference type="ARBA" id="ARBA00021407"/>
    </source>
</evidence>
<evidence type="ECO:0000313" key="18">
    <source>
        <dbReference type="Proteomes" id="UP000217838"/>
    </source>
</evidence>
<comment type="cofactor">
    <cofactor evidence="2">
        <name>Mg(2+)</name>
        <dbReference type="ChEBI" id="CHEBI:18420"/>
    </cofactor>
</comment>
<evidence type="ECO:0000256" key="11">
    <source>
        <dbReference type="ARBA" id="ARBA00022759"/>
    </source>
</evidence>
<dbReference type="GO" id="GO:0032299">
    <property type="term" value="C:ribonuclease H2 complex"/>
    <property type="evidence" value="ECO:0007669"/>
    <property type="project" value="TreeGrafter"/>
</dbReference>
<reference evidence="18" key="1">
    <citation type="submission" date="2017-08" db="EMBL/GenBank/DDBJ databases">
        <title>A dynamic microbial community with high functional redundancy inhabits the cold, oxic subseafloor aquifer.</title>
        <authorList>
            <person name="Tully B.J."/>
            <person name="Wheat C.G."/>
            <person name="Glazer B.T."/>
            <person name="Huber J.A."/>
        </authorList>
    </citation>
    <scope>NUCLEOTIDE SEQUENCE [LARGE SCALE GENOMIC DNA]</scope>
</reference>
<dbReference type="InterPro" id="IPR012337">
    <property type="entry name" value="RNaseH-like_sf"/>
</dbReference>
<dbReference type="PROSITE" id="PS51975">
    <property type="entry name" value="RNASE_H_2"/>
    <property type="match status" value="1"/>
</dbReference>
<dbReference type="Gene3D" id="3.30.310.10">
    <property type="entry name" value="TATA-Binding Protein"/>
    <property type="match status" value="1"/>
</dbReference>
<name>A0A2A4YMS7_UNCAE</name>
<keyword evidence="13 14" id="KW-0460">Magnesium</keyword>
<evidence type="ECO:0000256" key="14">
    <source>
        <dbReference type="HAMAP-Rule" id="MF_00053"/>
    </source>
</evidence>
<organism evidence="17 18">
    <name type="scientific">Aerophobetes bacterium</name>
    <dbReference type="NCBI Taxonomy" id="2030807"/>
    <lineage>
        <taxon>Bacteria</taxon>
        <taxon>Candidatus Aerophobota</taxon>
    </lineage>
</organism>
<dbReference type="SUPFAM" id="SSF53098">
    <property type="entry name" value="Ribonuclease H-like"/>
    <property type="match status" value="1"/>
</dbReference>
<dbReference type="Pfam" id="PF01351">
    <property type="entry name" value="RNase_HII"/>
    <property type="match status" value="1"/>
</dbReference>
<dbReference type="InterPro" id="IPR036397">
    <property type="entry name" value="RNaseH_sf"/>
</dbReference>
<dbReference type="GO" id="GO:0006298">
    <property type="term" value="P:mismatch repair"/>
    <property type="evidence" value="ECO:0007669"/>
    <property type="project" value="TreeGrafter"/>
</dbReference>
<dbReference type="GO" id="GO:0005737">
    <property type="term" value="C:cytoplasm"/>
    <property type="evidence" value="ECO:0007669"/>
    <property type="project" value="UniProtKB-SubCell"/>
</dbReference>
<evidence type="ECO:0000256" key="6">
    <source>
        <dbReference type="ARBA" id="ARBA00012180"/>
    </source>
</evidence>
<keyword evidence="10 14" id="KW-0479">Metal-binding</keyword>
<protein>
    <recommendedName>
        <fullName evidence="7 14">Ribonuclease HIII</fullName>
        <shortName evidence="14">RNase HIII</shortName>
        <ecNumber evidence="6 14">3.1.26.4</ecNumber>
    </recommendedName>
</protein>
<dbReference type="InterPro" id="IPR024568">
    <property type="entry name" value="RNase_HIII_N"/>
</dbReference>
<evidence type="ECO:0000256" key="15">
    <source>
        <dbReference type="PROSITE-ProRule" id="PRU01319"/>
    </source>
</evidence>
<dbReference type="PANTHER" id="PTHR10954">
    <property type="entry name" value="RIBONUCLEASE H2 SUBUNIT A"/>
    <property type="match status" value="1"/>
</dbReference>
<feature type="binding site" evidence="14 15">
    <location>
        <position position="201"/>
    </location>
    <ligand>
        <name>a divalent metal cation</name>
        <dbReference type="ChEBI" id="CHEBI:60240"/>
    </ligand>
</feature>
<dbReference type="InterPro" id="IPR001352">
    <property type="entry name" value="RNase_HII/HIII"/>
</dbReference>
<evidence type="ECO:0000256" key="12">
    <source>
        <dbReference type="ARBA" id="ARBA00022801"/>
    </source>
</evidence>
<dbReference type="Proteomes" id="UP000217838">
    <property type="component" value="Unassembled WGS sequence"/>
</dbReference>
<keyword evidence="12 14" id="KW-0378">Hydrolase</keyword>
<dbReference type="PANTHER" id="PTHR10954:SF23">
    <property type="entry name" value="RIBONUCLEASE"/>
    <property type="match status" value="1"/>
</dbReference>
<dbReference type="InterPro" id="IPR004641">
    <property type="entry name" value="RNase_HIII"/>
</dbReference>
<keyword evidence="8 14" id="KW-0963">Cytoplasm</keyword>
<dbReference type="HAMAP" id="MF_00053">
    <property type="entry name" value="RNase_HIII"/>
    <property type="match status" value="1"/>
</dbReference>
<accession>A0A2A4YMS7</accession>
<comment type="caution">
    <text evidence="17">The sequence shown here is derived from an EMBL/GenBank/DDBJ whole genome shotgun (WGS) entry which is preliminary data.</text>
</comment>
<evidence type="ECO:0000313" key="17">
    <source>
        <dbReference type="EMBL" id="PCI96143.1"/>
    </source>
</evidence>
<dbReference type="InterPro" id="IPR012295">
    <property type="entry name" value="TBP_dom_sf"/>
</dbReference>
<evidence type="ECO:0000256" key="10">
    <source>
        <dbReference type="ARBA" id="ARBA00022723"/>
    </source>
</evidence>
<dbReference type="GO" id="GO:0043137">
    <property type="term" value="P:DNA replication, removal of RNA primer"/>
    <property type="evidence" value="ECO:0007669"/>
    <property type="project" value="TreeGrafter"/>
</dbReference>
<dbReference type="InterPro" id="IPR024567">
    <property type="entry name" value="RNase_HII/HIII_dom"/>
</dbReference>
<evidence type="ECO:0000256" key="4">
    <source>
        <dbReference type="ARBA" id="ARBA00004496"/>
    </source>
</evidence>
<feature type="domain" description="RNase H type-2" evidence="16">
    <location>
        <begin position="92"/>
        <end position="301"/>
    </location>
</feature>
<dbReference type="GO" id="GO:0000287">
    <property type="term" value="F:magnesium ion binding"/>
    <property type="evidence" value="ECO:0007669"/>
    <property type="project" value="UniProtKB-UniRule"/>
</dbReference>